<dbReference type="PROSITE" id="PS51257">
    <property type="entry name" value="PROKAR_LIPOPROTEIN"/>
    <property type="match status" value="1"/>
</dbReference>
<reference evidence="1 2" key="1">
    <citation type="journal article" date="2018" name="Nat. Genet.">
        <title>The Rosa genome provides new insights in the design of modern roses.</title>
        <authorList>
            <person name="Bendahmane M."/>
        </authorList>
    </citation>
    <scope>NUCLEOTIDE SEQUENCE [LARGE SCALE GENOMIC DNA]</scope>
    <source>
        <strain evidence="2">cv. Old Blush</strain>
    </source>
</reference>
<gene>
    <name evidence="1" type="ORF">RchiOBHm_Chr4g0441821</name>
</gene>
<proteinExistence type="predicted"/>
<organism evidence="1 2">
    <name type="scientific">Rosa chinensis</name>
    <name type="common">China rose</name>
    <dbReference type="NCBI Taxonomy" id="74649"/>
    <lineage>
        <taxon>Eukaryota</taxon>
        <taxon>Viridiplantae</taxon>
        <taxon>Streptophyta</taxon>
        <taxon>Embryophyta</taxon>
        <taxon>Tracheophyta</taxon>
        <taxon>Spermatophyta</taxon>
        <taxon>Magnoliopsida</taxon>
        <taxon>eudicotyledons</taxon>
        <taxon>Gunneridae</taxon>
        <taxon>Pentapetalae</taxon>
        <taxon>rosids</taxon>
        <taxon>fabids</taxon>
        <taxon>Rosales</taxon>
        <taxon>Rosaceae</taxon>
        <taxon>Rosoideae</taxon>
        <taxon>Rosoideae incertae sedis</taxon>
        <taxon>Rosa</taxon>
    </lineage>
</organism>
<dbReference type="EMBL" id="PDCK01000042">
    <property type="protein sequence ID" value="PRQ40961.1"/>
    <property type="molecule type" value="Genomic_DNA"/>
</dbReference>
<evidence type="ECO:0000313" key="2">
    <source>
        <dbReference type="Proteomes" id="UP000238479"/>
    </source>
</evidence>
<evidence type="ECO:0000313" key="1">
    <source>
        <dbReference type="EMBL" id="PRQ40961.1"/>
    </source>
</evidence>
<dbReference type="AlphaFoldDB" id="A0A2P6R3G3"/>
<accession>A0A2P6R3G3</accession>
<keyword evidence="2" id="KW-1185">Reference proteome</keyword>
<name>A0A2P6R3G3_ROSCH</name>
<dbReference type="Gramene" id="PRQ40961">
    <property type="protein sequence ID" value="PRQ40961"/>
    <property type="gene ID" value="RchiOBHm_Chr4g0441821"/>
</dbReference>
<sequence length="69" mass="6891">MDRSGGVIYGVSIGVLGCRRSLSGFGFIFGCFGFHPLGSGEQWSWCSLKRGGGGTLAASGGGGTVCTGL</sequence>
<comment type="caution">
    <text evidence="1">The sequence shown here is derived from an EMBL/GenBank/DDBJ whole genome shotgun (WGS) entry which is preliminary data.</text>
</comment>
<protein>
    <submittedName>
        <fullName evidence="1">Uncharacterized protein</fullName>
    </submittedName>
</protein>
<dbReference type="Proteomes" id="UP000238479">
    <property type="component" value="Chromosome 4"/>
</dbReference>